<dbReference type="Proteomes" id="UP000596742">
    <property type="component" value="Unassembled WGS sequence"/>
</dbReference>
<dbReference type="EMBL" id="UYJE01007762">
    <property type="protein sequence ID" value="VDI57614.1"/>
    <property type="molecule type" value="Genomic_DNA"/>
</dbReference>
<organism evidence="1 2">
    <name type="scientific">Mytilus galloprovincialis</name>
    <name type="common">Mediterranean mussel</name>
    <dbReference type="NCBI Taxonomy" id="29158"/>
    <lineage>
        <taxon>Eukaryota</taxon>
        <taxon>Metazoa</taxon>
        <taxon>Spiralia</taxon>
        <taxon>Lophotrochozoa</taxon>
        <taxon>Mollusca</taxon>
        <taxon>Bivalvia</taxon>
        <taxon>Autobranchia</taxon>
        <taxon>Pteriomorphia</taxon>
        <taxon>Mytilida</taxon>
        <taxon>Mytiloidea</taxon>
        <taxon>Mytilidae</taxon>
        <taxon>Mytilinae</taxon>
        <taxon>Mytilus</taxon>
    </lineage>
</organism>
<comment type="caution">
    <text evidence="1">The sequence shown here is derived from an EMBL/GenBank/DDBJ whole genome shotgun (WGS) entry which is preliminary data.</text>
</comment>
<keyword evidence="2" id="KW-1185">Reference proteome</keyword>
<accession>A0A8B6G249</accession>
<evidence type="ECO:0000313" key="1">
    <source>
        <dbReference type="EMBL" id="VDI57614.1"/>
    </source>
</evidence>
<sequence>MIMSKQVNNCPCPDKYSPTKRTCEWKNDYVQADFSFLGFLNEKGIGVNDNLDTNQLSALIERLAIGDFLMDTQCSSSASPYSGHSNGWTNSCGQSMATLPTLSGAVCNVGSDCTTVYCCLSDTRISKSFETFVKFDPCLFKLSVGIDKLTFSTLLFDYEWGQLTEVWLFGYVRMEFTVRDLEIEGDYLIDMKLQICRESDTDTTPCGVDIVIFDKYRLPKLSCDWNSGLDTGFQGLTAWLTDNSVTKAEPLRGPETSKLMSDAGIAAYLYEPQCDQQGSTYSGNVGGVKNDCGMPVSVPVLPSGVVCTVSTDTCTGLDCCITIPLTNKTMNFRININHCYQDITVGLESMYREYKLLDFAFGTFESFNLVGVGKMEYKIEDFIGERAYLMDISFSFCLETGSCEFTETIIQGVKFPKKKCTWDDTYRVKDFSLDQWSRERSIDTTQVYPAYYISELLQNLDLTRYFQSSQCSRSASPYDSPTNGWKKECSDTDVVAISTNPMTCRLKSDCAAISCCLDEDFISKTFEVFFEIDDCERKIYIGIEKLKFYIPLHDFEFGKNFISETFEVFFEIDDCERKIYIGIEKLKFYIPLHDFEFDKWHEFSLVKTIRIRYNIYDLWSEGVYMVSLEISSCWEMYSSCAWTQSVLDYARFKKQTCASQIAYQSTGFSLTTWATSNSIDKDAMNETDLTRLFDELDVAWYLKNTCDYEMSPFIANGWNNTCGSTINNLPVLSSGTSCYISDVCTDVRCCVSVPFLGNHTFDFSLNLYGCNQYMEISLENYKEQFMLRDYTFGQEDYLWIKGVFRLKYTIDDLADQNLYRVSVMFEVCTTNGAPCQYSLTVMDSVELPRSSCLPQWGYGYAEVGFTKEQWKTSRGLTDDATLTSWQIAKLLEETEVALYQNIPRCNHTIGDYQGSIDGWVNNCTLGVSPGVLDGDIVCLIGSKCSEVSCCVNDPETRSDFNVYLSLDPCQFTLLIGVEKYSYEVSLIGFDFERSYELDLGGIYKVR</sequence>
<protein>
    <submittedName>
        <fullName evidence="1">Uncharacterized protein</fullName>
    </submittedName>
</protein>
<reference evidence="1" key="1">
    <citation type="submission" date="2018-11" db="EMBL/GenBank/DDBJ databases">
        <authorList>
            <person name="Alioto T."/>
            <person name="Alioto T."/>
        </authorList>
    </citation>
    <scope>NUCLEOTIDE SEQUENCE</scope>
</reference>
<evidence type="ECO:0000313" key="2">
    <source>
        <dbReference type="Proteomes" id="UP000596742"/>
    </source>
</evidence>
<dbReference type="OrthoDB" id="6095264at2759"/>
<gene>
    <name evidence="1" type="ORF">MGAL_10B073102</name>
</gene>
<proteinExistence type="predicted"/>
<dbReference type="AlphaFoldDB" id="A0A8B6G249"/>
<name>A0A8B6G249_MYTGA</name>